<organism evidence="1 2">
    <name type="scientific">Clunio marinus</name>
    <dbReference type="NCBI Taxonomy" id="568069"/>
    <lineage>
        <taxon>Eukaryota</taxon>
        <taxon>Metazoa</taxon>
        <taxon>Ecdysozoa</taxon>
        <taxon>Arthropoda</taxon>
        <taxon>Hexapoda</taxon>
        <taxon>Insecta</taxon>
        <taxon>Pterygota</taxon>
        <taxon>Neoptera</taxon>
        <taxon>Endopterygota</taxon>
        <taxon>Diptera</taxon>
        <taxon>Nematocera</taxon>
        <taxon>Chironomoidea</taxon>
        <taxon>Chironomidae</taxon>
        <taxon>Clunio</taxon>
    </lineage>
</organism>
<dbReference type="EMBL" id="CVRI01000004">
    <property type="protein sequence ID" value="CRK87576.1"/>
    <property type="molecule type" value="Genomic_DNA"/>
</dbReference>
<evidence type="ECO:0000313" key="1">
    <source>
        <dbReference type="EMBL" id="CRK87576.1"/>
    </source>
</evidence>
<protein>
    <submittedName>
        <fullName evidence="1">CLUMA_CG001373, isoform A</fullName>
    </submittedName>
</protein>
<accession>A0A1J1HHR3</accession>
<dbReference type="AlphaFoldDB" id="A0A1J1HHR3"/>
<evidence type="ECO:0000313" key="2">
    <source>
        <dbReference type="Proteomes" id="UP000183832"/>
    </source>
</evidence>
<dbReference type="Proteomes" id="UP000183832">
    <property type="component" value="Unassembled WGS sequence"/>
</dbReference>
<sequence>MDVCDIIKIKDLLFMLFMLTCVLSSVERLSFISKFRNQSLSQFKFENKVKKNIIRDLQTALRFNIFSSLNGSL</sequence>
<name>A0A1J1HHR3_9DIPT</name>
<reference evidence="1 2" key="1">
    <citation type="submission" date="2015-04" db="EMBL/GenBank/DDBJ databases">
        <authorList>
            <person name="Syromyatnikov M.Y."/>
            <person name="Popov V.N."/>
        </authorList>
    </citation>
    <scope>NUCLEOTIDE SEQUENCE [LARGE SCALE GENOMIC DNA]</scope>
</reference>
<proteinExistence type="predicted"/>
<keyword evidence="2" id="KW-1185">Reference proteome</keyword>
<gene>
    <name evidence="1" type="ORF">CLUMA_CG001373</name>
</gene>